<evidence type="ECO:0000259" key="11">
    <source>
        <dbReference type="SMART" id="SM00656"/>
    </source>
</evidence>
<dbReference type="InParanoid" id="W3XQA9"/>
<dbReference type="InterPro" id="IPR012334">
    <property type="entry name" value="Pectin_lyas_fold"/>
</dbReference>
<feature type="chain" id="PRO_5004835343" description="pectin lyase" evidence="10">
    <location>
        <begin position="20"/>
        <end position="383"/>
    </location>
</feature>
<evidence type="ECO:0000256" key="5">
    <source>
        <dbReference type="ARBA" id="ARBA00023239"/>
    </source>
</evidence>
<dbReference type="OMA" id="RQFIVSH"/>
<dbReference type="HOGENOM" id="CLU_021980_0_1_1"/>
<proteinExistence type="inferred from homology"/>
<sequence>MHHYFLSLIAASHTGLAAAVSGTAYGFATGVSGGGSATAAAPSDIAQLKSWLADSTPRVILIDKTFNFKGTEGSATGSGCYQSTCTLANGGQDYIGTLSCTGSNMISTTITYDVAGTTPLEVASSKTILGVGSAGVIQGKGLHLASGVSNVIIQNVHITDINPGHVWGGDGLQMDGATGVWIDHCKFSKIGRQFIVSHYDRNQFTVSNTEFDGTTTTSATCNGEHYWTNMFIGSGDVITLDRNYYHDLSGRAPKLGEPGATTVVQATNNYFYNMKGHAFDIYQDTSALVEGNVFATVTTPMTSTSSSGAVYDVPDSSSASACSSYLGRSCQANSLSGSGSWLSLKNTAVLSTFQSYGSRWMVSPIAASSVSATVLANVGIGKI</sequence>
<name>W3XQA9_PESFW</name>
<dbReference type="SMART" id="SM00656">
    <property type="entry name" value="Amb_all"/>
    <property type="match status" value="1"/>
</dbReference>
<keyword evidence="4" id="KW-0325">Glycoprotein</keyword>
<dbReference type="InterPro" id="IPR011050">
    <property type="entry name" value="Pectin_lyase_fold/virulence"/>
</dbReference>
<dbReference type="PANTHER" id="PTHR31683">
    <property type="entry name" value="PECTATE LYASE 18-RELATED"/>
    <property type="match status" value="1"/>
</dbReference>
<dbReference type="GO" id="GO:0030570">
    <property type="term" value="F:pectate lyase activity"/>
    <property type="evidence" value="ECO:0007669"/>
    <property type="project" value="InterPro"/>
</dbReference>
<dbReference type="GeneID" id="19266996"/>
<evidence type="ECO:0000256" key="10">
    <source>
        <dbReference type="SAM" id="SignalP"/>
    </source>
</evidence>
<comment type="similarity">
    <text evidence="1 9">Belongs to the polysaccharide lyase 1 family.</text>
</comment>
<evidence type="ECO:0000313" key="12">
    <source>
        <dbReference type="EMBL" id="ETS88155.1"/>
    </source>
</evidence>
<dbReference type="SUPFAM" id="SSF51126">
    <property type="entry name" value="Pectin lyase-like"/>
    <property type="match status" value="1"/>
</dbReference>
<comment type="catalytic activity">
    <reaction evidence="6">
        <text>Eliminative cleavage of (1-&gt;4)-alpha-D-galacturonan methyl ester to give oligosaccharides with 4-deoxy-6-O-methyl-alpha-D-galact-4-enuronosyl groups at their non-reducing ends.</text>
        <dbReference type="EC" id="4.2.2.10"/>
    </reaction>
</comment>
<organism evidence="12 13">
    <name type="scientific">Pestalotiopsis fici (strain W106-1 / CGMCC3.15140)</name>
    <dbReference type="NCBI Taxonomy" id="1229662"/>
    <lineage>
        <taxon>Eukaryota</taxon>
        <taxon>Fungi</taxon>
        <taxon>Dikarya</taxon>
        <taxon>Ascomycota</taxon>
        <taxon>Pezizomycotina</taxon>
        <taxon>Sordariomycetes</taxon>
        <taxon>Xylariomycetidae</taxon>
        <taxon>Amphisphaeriales</taxon>
        <taxon>Sporocadaceae</taxon>
        <taxon>Pestalotiopsis</taxon>
    </lineage>
</organism>
<gene>
    <name evidence="12" type="ORF">PFICI_01983</name>
</gene>
<keyword evidence="13" id="KW-1185">Reference proteome</keyword>
<reference evidence="13" key="1">
    <citation type="journal article" date="2015" name="BMC Genomics">
        <title>Genomic and transcriptomic analysis of the endophytic fungus Pestalotiopsis fici reveals its lifestyle and high potential for synthesis of natural products.</title>
        <authorList>
            <person name="Wang X."/>
            <person name="Zhang X."/>
            <person name="Liu L."/>
            <person name="Xiang M."/>
            <person name="Wang W."/>
            <person name="Sun X."/>
            <person name="Che Y."/>
            <person name="Guo L."/>
            <person name="Liu G."/>
            <person name="Guo L."/>
            <person name="Wang C."/>
            <person name="Yin W.B."/>
            <person name="Stadler M."/>
            <person name="Zhang X."/>
            <person name="Liu X."/>
        </authorList>
    </citation>
    <scope>NUCLEOTIDE SEQUENCE [LARGE SCALE GENOMIC DNA]</scope>
    <source>
        <strain evidence="13">W106-1 / CGMCC3.15140</strain>
    </source>
</reference>
<comment type="subcellular location">
    <subcellularLocation>
        <location evidence="9">Secreted</location>
    </subcellularLocation>
</comment>
<comment type="function">
    <text evidence="7">Pectinolytic enzymes consist of four classes of enzymes: pectin lyase, polygalacturonase, pectin methylesterase and rhamnogalacturonase. Among pectinolytic enzymes, pectin lyase is the most important in depolymerization of pectin, since it cleaves internal glycosidic bonds of highly methylated pectins.</text>
</comment>
<evidence type="ECO:0000256" key="6">
    <source>
        <dbReference type="ARBA" id="ARBA00036818"/>
    </source>
</evidence>
<dbReference type="EC" id="4.2.2.10" evidence="8"/>
<feature type="domain" description="Pectate lyase" evidence="11">
    <location>
        <begin position="89"/>
        <end position="300"/>
    </location>
</feature>
<dbReference type="KEGG" id="pfy:PFICI_01983"/>
<evidence type="ECO:0000256" key="9">
    <source>
        <dbReference type="RuleBase" id="RU361173"/>
    </source>
</evidence>
<evidence type="ECO:0000256" key="2">
    <source>
        <dbReference type="ARBA" id="ARBA00022729"/>
    </source>
</evidence>
<keyword evidence="9" id="KW-0119">Carbohydrate metabolism</keyword>
<dbReference type="EMBL" id="KI912109">
    <property type="protein sequence ID" value="ETS88155.1"/>
    <property type="molecule type" value="Genomic_DNA"/>
</dbReference>
<dbReference type="Gene3D" id="2.160.20.10">
    <property type="entry name" value="Single-stranded right-handed beta-helix, Pectin lyase-like"/>
    <property type="match status" value="1"/>
</dbReference>
<dbReference type="InterPro" id="IPR045032">
    <property type="entry name" value="PEL"/>
</dbReference>
<dbReference type="eggNOG" id="ENOG502SJIR">
    <property type="taxonomic scope" value="Eukaryota"/>
</dbReference>
<evidence type="ECO:0000256" key="3">
    <source>
        <dbReference type="ARBA" id="ARBA00023157"/>
    </source>
</evidence>
<evidence type="ECO:0000256" key="4">
    <source>
        <dbReference type="ARBA" id="ARBA00023180"/>
    </source>
</evidence>
<dbReference type="OrthoDB" id="1637350at2759"/>
<evidence type="ECO:0000256" key="1">
    <source>
        <dbReference type="ARBA" id="ARBA00010980"/>
    </source>
</evidence>
<dbReference type="GO" id="GO:0005576">
    <property type="term" value="C:extracellular region"/>
    <property type="evidence" value="ECO:0007669"/>
    <property type="project" value="UniProtKB-SubCell"/>
</dbReference>
<evidence type="ECO:0000313" key="13">
    <source>
        <dbReference type="Proteomes" id="UP000030651"/>
    </source>
</evidence>
<keyword evidence="9" id="KW-0624">Polysaccharide degradation</keyword>
<dbReference type="InterPro" id="IPR002022">
    <property type="entry name" value="Pec_lyase"/>
</dbReference>
<keyword evidence="9" id="KW-0964">Secreted</keyword>
<evidence type="ECO:0000256" key="7">
    <source>
        <dbReference type="ARBA" id="ARBA00037631"/>
    </source>
</evidence>
<dbReference type="AlphaFoldDB" id="W3XQA9"/>
<dbReference type="Proteomes" id="UP000030651">
    <property type="component" value="Unassembled WGS sequence"/>
</dbReference>
<protein>
    <recommendedName>
        <fullName evidence="8">pectin lyase</fullName>
        <ecNumber evidence="8">4.2.2.10</ecNumber>
    </recommendedName>
</protein>
<feature type="signal peptide" evidence="10">
    <location>
        <begin position="1"/>
        <end position="19"/>
    </location>
</feature>
<keyword evidence="5 9" id="KW-0456">Lyase</keyword>
<dbReference type="GO" id="GO:0047490">
    <property type="term" value="F:pectin lyase activity"/>
    <property type="evidence" value="ECO:0007669"/>
    <property type="project" value="UniProtKB-EC"/>
</dbReference>
<keyword evidence="3" id="KW-1015">Disulfide bond</keyword>
<dbReference type="PANTHER" id="PTHR31683:SF67">
    <property type="entry name" value="PECTIN LYASE F-RELATED"/>
    <property type="match status" value="1"/>
</dbReference>
<accession>W3XQA9</accession>
<dbReference type="GO" id="GO:0000272">
    <property type="term" value="P:polysaccharide catabolic process"/>
    <property type="evidence" value="ECO:0007669"/>
    <property type="project" value="UniProtKB-KW"/>
</dbReference>
<dbReference type="RefSeq" id="XP_007828755.1">
    <property type="nucleotide sequence ID" value="XM_007830564.1"/>
</dbReference>
<keyword evidence="2 10" id="KW-0732">Signal</keyword>
<dbReference type="Pfam" id="PF00544">
    <property type="entry name" value="Pectate_lyase_4"/>
    <property type="match status" value="1"/>
</dbReference>
<evidence type="ECO:0000256" key="8">
    <source>
        <dbReference type="ARBA" id="ARBA00039082"/>
    </source>
</evidence>